<dbReference type="STRING" id="159292.SAMN05192546_111102"/>
<dbReference type="EMBL" id="FNPV01000011">
    <property type="protein sequence ID" value="SDZ19906.1"/>
    <property type="molecule type" value="Genomic_DNA"/>
</dbReference>
<feature type="transmembrane region" description="Helical" evidence="1">
    <location>
        <begin position="309"/>
        <end position="342"/>
    </location>
</feature>
<dbReference type="PANTHER" id="PTHR39556:SF1">
    <property type="entry name" value="PROTEIN, PUTATIVE-RELATED"/>
    <property type="match status" value="1"/>
</dbReference>
<name>A0A1H3R2T7_9FIRM</name>
<evidence type="ECO:0000313" key="2">
    <source>
        <dbReference type="EMBL" id="SDZ19906.1"/>
    </source>
</evidence>
<evidence type="ECO:0008006" key="4">
    <source>
        <dbReference type="Google" id="ProtNLM"/>
    </source>
</evidence>
<dbReference type="PANTHER" id="PTHR39556">
    <property type="entry name" value="PROTEIN, PUTATIVE-RELATED"/>
    <property type="match status" value="1"/>
</dbReference>
<feature type="transmembrane region" description="Helical" evidence="1">
    <location>
        <begin position="269"/>
        <end position="288"/>
    </location>
</feature>
<proteinExistence type="predicted"/>
<keyword evidence="3" id="KW-1185">Reference proteome</keyword>
<feature type="transmembrane region" description="Helical" evidence="1">
    <location>
        <begin position="224"/>
        <end position="257"/>
    </location>
</feature>
<keyword evidence="1" id="KW-1133">Transmembrane helix</keyword>
<feature type="transmembrane region" description="Helical" evidence="1">
    <location>
        <begin position="387"/>
        <end position="406"/>
    </location>
</feature>
<evidence type="ECO:0000256" key="1">
    <source>
        <dbReference type="SAM" id="Phobius"/>
    </source>
</evidence>
<gene>
    <name evidence="2" type="ORF">SAMN05192546_111102</name>
</gene>
<dbReference type="AlphaFoldDB" id="A0A1H3R2T7"/>
<accession>A0A1H3R2T7</accession>
<keyword evidence="1" id="KW-0812">Transmembrane</keyword>
<keyword evidence="1" id="KW-0472">Membrane</keyword>
<reference evidence="2 3" key="1">
    <citation type="submission" date="2016-10" db="EMBL/GenBank/DDBJ databases">
        <authorList>
            <person name="de Groot N.N."/>
        </authorList>
    </citation>
    <scope>NUCLEOTIDE SEQUENCE [LARGE SCALE GENOMIC DNA]</scope>
    <source>
        <strain evidence="2 3">APO</strain>
    </source>
</reference>
<dbReference type="Pfam" id="PF04165">
    <property type="entry name" value="DUF401"/>
    <property type="match status" value="1"/>
</dbReference>
<evidence type="ECO:0000313" key="3">
    <source>
        <dbReference type="Proteomes" id="UP000199230"/>
    </source>
</evidence>
<dbReference type="RefSeq" id="WP_176968424.1">
    <property type="nucleotide sequence ID" value="NZ_FNPV01000011.1"/>
</dbReference>
<feature type="transmembrane region" description="Helical" evidence="1">
    <location>
        <begin position="175"/>
        <end position="192"/>
    </location>
</feature>
<dbReference type="InterPro" id="IPR007294">
    <property type="entry name" value="DUF401"/>
</dbReference>
<sequence length="408" mass="45583">MELLKLGLVFVVILLLIKKKINLGVSMMIGSALMAFLFKMSVGETIKTFFITMVSTSTIQTALALMLIMMLEYIMRQKNMLEKMVLSLNHLIRDYRMVMPVPPMFMGLLPSAGGALFSASMVSNACGDHKMTAERKGVINFWFRHVWECVLPLYPSLIIASEVMGVPMNQFIKKTYPFTIMAVVLGIPYLLYEMKKENREAANLTQQTDTSETRNKNQDIKDLILGIFPILMILAAFFLLNLSLWFSLFLVILPMVFSMNLSMKEIPRFLQASVSYKIILILIGIMIFKDILEVSGAVNILVDQMVGWGISIVTLSILLPFAIGFFTGISQAFVAIAFPILIGMMPEVNLSLMALAHVSGFAGIMVSPMHLCLVLTADFFNAQMGKMIAMMFPALLMMIGAGWMLVQL</sequence>
<protein>
    <recommendedName>
        <fullName evidence="4">DUF401 family protein</fullName>
    </recommendedName>
</protein>
<dbReference type="Proteomes" id="UP000199230">
    <property type="component" value="Unassembled WGS sequence"/>
</dbReference>
<feature type="transmembrane region" description="Helical" evidence="1">
    <location>
        <begin position="354"/>
        <end position="375"/>
    </location>
</feature>
<feature type="transmembrane region" description="Helical" evidence="1">
    <location>
        <begin position="50"/>
        <end position="74"/>
    </location>
</feature>
<organism evidence="2 3">
    <name type="scientific">Tindallia californiensis</name>
    <dbReference type="NCBI Taxonomy" id="159292"/>
    <lineage>
        <taxon>Bacteria</taxon>
        <taxon>Bacillati</taxon>
        <taxon>Bacillota</taxon>
        <taxon>Clostridia</taxon>
        <taxon>Peptostreptococcales</taxon>
        <taxon>Tindalliaceae</taxon>
        <taxon>Tindallia</taxon>
    </lineage>
</organism>